<evidence type="ECO:0000313" key="3">
    <source>
        <dbReference type="Proteomes" id="UP000595197"/>
    </source>
</evidence>
<accession>A0ABX7B4A8</accession>
<name>A0ABX7B4A8_9PROT</name>
<proteinExistence type="predicted"/>
<dbReference type="InterPro" id="IPR054193">
    <property type="entry name" value="DUF6898"/>
</dbReference>
<dbReference type="EMBL" id="CP067420">
    <property type="protein sequence ID" value="QQP88992.1"/>
    <property type="molecule type" value="Genomic_DNA"/>
</dbReference>
<dbReference type="Proteomes" id="UP000595197">
    <property type="component" value="Chromosome"/>
</dbReference>
<evidence type="ECO:0000313" key="2">
    <source>
        <dbReference type="EMBL" id="QQP88992.1"/>
    </source>
</evidence>
<feature type="domain" description="DUF6898" evidence="1">
    <location>
        <begin position="7"/>
        <end position="61"/>
    </location>
</feature>
<dbReference type="Pfam" id="PF21839">
    <property type="entry name" value="DUF6898"/>
    <property type="match status" value="1"/>
</dbReference>
<keyword evidence="3" id="KW-1185">Reference proteome</keyword>
<evidence type="ECO:0000259" key="1">
    <source>
        <dbReference type="Pfam" id="PF21839"/>
    </source>
</evidence>
<reference evidence="2" key="1">
    <citation type="submission" date="2021-02" db="EMBL/GenBank/DDBJ databases">
        <title>Skermanella TT6 skin isolate.</title>
        <authorList>
            <person name="Lee K."/>
            <person name="Ganzorig M."/>
        </authorList>
    </citation>
    <scope>NUCLEOTIDE SEQUENCE</scope>
    <source>
        <strain evidence="2">TT6</strain>
    </source>
</reference>
<protein>
    <recommendedName>
        <fullName evidence="1">DUF6898 domain-containing protein</fullName>
    </recommendedName>
</protein>
<organism evidence="2 3">
    <name type="scientific">Skermanella cutis</name>
    <dbReference type="NCBI Taxonomy" id="2775420"/>
    <lineage>
        <taxon>Bacteria</taxon>
        <taxon>Pseudomonadati</taxon>
        <taxon>Pseudomonadota</taxon>
        <taxon>Alphaproteobacteria</taxon>
        <taxon>Rhodospirillales</taxon>
        <taxon>Azospirillaceae</taxon>
        <taxon>Skermanella</taxon>
    </lineage>
</organism>
<sequence length="67" mass="7498">MAKPPGREVLLEFQRVGMYMKAIAMDPETLTEVTVLGPLTHSQEMLRRTAVAKLEYVLAKKASTPPR</sequence>
<dbReference type="RefSeq" id="WP_201074653.1">
    <property type="nucleotide sequence ID" value="NZ_CP067420.1"/>
</dbReference>
<gene>
    <name evidence="2" type="ORF">IGS68_23775</name>
</gene>